<gene>
    <name evidence="17" type="ORF">Gotri_016911</name>
</gene>
<feature type="region of interest" description="Disordered" evidence="14">
    <location>
        <begin position="405"/>
        <end position="440"/>
    </location>
</feature>
<comment type="catalytic activity">
    <reaction evidence="1">
        <text>S-ubiquitinyl-[E2 ubiquitin-conjugating enzyme]-L-cysteine + [acceptor protein]-L-lysine = [E2 ubiquitin-conjugating enzyme]-L-cysteine + N(6)-ubiquitinyl-[acceptor protein]-L-lysine.</text>
        <dbReference type="EC" id="2.3.2.27"/>
    </reaction>
</comment>
<dbReference type="EMBL" id="JABEZW010000006">
    <property type="protein sequence ID" value="MBA0768077.1"/>
    <property type="molecule type" value="Genomic_DNA"/>
</dbReference>
<dbReference type="InterPro" id="IPR019786">
    <property type="entry name" value="Zinc_finger_PHD-type_CS"/>
</dbReference>
<keyword evidence="6 12" id="KW-0863">Zinc-finger</keyword>
<keyword evidence="11 13" id="KW-0539">Nucleus</keyword>
<evidence type="ECO:0000256" key="14">
    <source>
        <dbReference type="SAM" id="MobiDB-lite"/>
    </source>
</evidence>
<feature type="region of interest" description="Disordered" evidence="14">
    <location>
        <begin position="533"/>
        <end position="605"/>
    </location>
</feature>
<dbReference type="Pfam" id="PF02182">
    <property type="entry name" value="SAD_SRA"/>
    <property type="match status" value="2"/>
</dbReference>
<dbReference type="InterPro" id="IPR047498">
    <property type="entry name" value="RING-HC_ORTHRUS_rpt1"/>
</dbReference>
<dbReference type="SMART" id="SM00184">
    <property type="entry name" value="RING"/>
    <property type="match status" value="2"/>
</dbReference>
<keyword evidence="5" id="KW-0479">Metal-binding</keyword>
<dbReference type="PROSITE" id="PS50089">
    <property type="entry name" value="ZF_RING_2"/>
    <property type="match status" value="2"/>
</dbReference>
<keyword evidence="4" id="KW-0808">Transferase</keyword>
<dbReference type="Pfam" id="PF13445">
    <property type="entry name" value="zf-RING_UBOX"/>
    <property type="match status" value="1"/>
</dbReference>
<dbReference type="Gene3D" id="3.30.40.10">
    <property type="entry name" value="Zinc/RING finger domain, C3HC4 (zinc finger)"/>
    <property type="match status" value="3"/>
</dbReference>
<dbReference type="PANTHER" id="PTHR14140">
    <property type="entry name" value="E3 UBIQUITIN-PROTEIN LIGASE UHRF-RELATED"/>
    <property type="match status" value="1"/>
</dbReference>
<feature type="domain" description="YDG" evidence="16">
    <location>
        <begin position="261"/>
        <end position="406"/>
    </location>
</feature>
<evidence type="ECO:0000256" key="5">
    <source>
        <dbReference type="ARBA" id="ARBA00022723"/>
    </source>
</evidence>
<dbReference type="AlphaFoldDB" id="A0A7J9E511"/>
<protein>
    <recommendedName>
        <fullName evidence="3">RING-type E3 ubiquitin transferase</fullName>
        <ecNumber evidence="3">2.3.2.27</ecNumber>
    </recommendedName>
</protein>
<dbReference type="UniPathway" id="UPA00143"/>
<keyword evidence="10" id="KW-0238">DNA-binding</keyword>
<evidence type="ECO:0000259" key="15">
    <source>
        <dbReference type="PROSITE" id="PS50089"/>
    </source>
</evidence>
<reference evidence="17 18" key="1">
    <citation type="journal article" date="2019" name="Genome Biol. Evol.">
        <title>Insights into the evolution of the New World diploid cottons (Gossypium, subgenus Houzingenia) based on genome sequencing.</title>
        <authorList>
            <person name="Grover C.E."/>
            <person name="Arick M.A. 2nd"/>
            <person name="Thrash A."/>
            <person name="Conover J.L."/>
            <person name="Sanders W.S."/>
            <person name="Peterson D.G."/>
            <person name="Frelichowski J.E."/>
            <person name="Scheffler J.A."/>
            <person name="Scheffler B.E."/>
            <person name="Wendel J.F."/>
        </authorList>
    </citation>
    <scope>NUCLEOTIDE SEQUENCE [LARGE SCALE GENOMIC DNA]</scope>
    <source>
        <strain evidence="17">8</strain>
        <tissue evidence="17">Leaf</tissue>
    </source>
</reference>
<evidence type="ECO:0000313" key="17">
    <source>
        <dbReference type="EMBL" id="MBA0768077.1"/>
    </source>
</evidence>
<dbReference type="GO" id="GO:0061630">
    <property type="term" value="F:ubiquitin protein ligase activity"/>
    <property type="evidence" value="ECO:0007669"/>
    <property type="project" value="UniProtKB-EC"/>
</dbReference>
<dbReference type="SUPFAM" id="SSF57903">
    <property type="entry name" value="FYVE/PHD zinc finger"/>
    <property type="match status" value="1"/>
</dbReference>
<evidence type="ECO:0000256" key="6">
    <source>
        <dbReference type="ARBA" id="ARBA00022771"/>
    </source>
</evidence>
<feature type="region of interest" description="Disordered" evidence="14">
    <location>
        <begin position="94"/>
        <end position="121"/>
    </location>
</feature>
<dbReference type="InterPro" id="IPR018957">
    <property type="entry name" value="Znf_C3HC4_RING-type"/>
</dbReference>
<dbReference type="GO" id="GO:0005634">
    <property type="term" value="C:nucleus"/>
    <property type="evidence" value="ECO:0007669"/>
    <property type="project" value="UniProtKB-SubCell"/>
</dbReference>
<evidence type="ECO:0000256" key="1">
    <source>
        <dbReference type="ARBA" id="ARBA00000900"/>
    </source>
</evidence>
<evidence type="ECO:0000256" key="3">
    <source>
        <dbReference type="ARBA" id="ARBA00012483"/>
    </source>
</evidence>
<feature type="compositionally biased region" description="Basic and acidic residues" evidence="14">
    <location>
        <begin position="94"/>
        <end position="112"/>
    </location>
</feature>
<dbReference type="GO" id="GO:0044027">
    <property type="term" value="P:negative regulation of gene expression via chromosomal CpG island methylation"/>
    <property type="evidence" value="ECO:0007669"/>
    <property type="project" value="TreeGrafter"/>
</dbReference>
<comment type="subcellular location">
    <subcellularLocation>
        <location evidence="13">Nucleus</location>
    </subcellularLocation>
</comment>
<dbReference type="InterPro" id="IPR001965">
    <property type="entry name" value="Znf_PHD"/>
</dbReference>
<evidence type="ECO:0000256" key="9">
    <source>
        <dbReference type="ARBA" id="ARBA00022853"/>
    </source>
</evidence>
<dbReference type="Gene3D" id="2.30.280.10">
    <property type="entry name" value="SRA-YDG"/>
    <property type="match status" value="2"/>
</dbReference>
<dbReference type="SUPFAM" id="SSF88697">
    <property type="entry name" value="PUA domain-like"/>
    <property type="match status" value="1"/>
</dbReference>
<organism evidence="17 18">
    <name type="scientific">Gossypium trilobum</name>
    <dbReference type="NCBI Taxonomy" id="34281"/>
    <lineage>
        <taxon>Eukaryota</taxon>
        <taxon>Viridiplantae</taxon>
        <taxon>Streptophyta</taxon>
        <taxon>Embryophyta</taxon>
        <taxon>Tracheophyta</taxon>
        <taxon>Spermatophyta</taxon>
        <taxon>Magnoliopsida</taxon>
        <taxon>eudicotyledons</taxon>
        <taxon>Gunneridae</taxon>
        <taxon>Pentapetalae</taxon>
        <taxon>rosids</taxon>
        <taxon>malvids</taxon>
        <taxon>Malvales</taxon>
        <taxon>Malvaceae</taxon>
        <taxon>Malvoideae</taxon>
        <taxon>Gossypium</taxon>
    </lineage>
</organism>
<dbReference type="InterPro" id="IPR011011">
    <property type="entry name" value="Znf_FYVE_PHD"/>
</dbReference>
<evidence type="ECO:0000256" key="4">
    <source>
        <dbReference type="ARBA" id="ARBA00022679"/>
    </source>
</evidence>
<accession>A0A7J9E511</accession>
<evidence type="ECO:0000256" key="2">
    <source>
        <dbReference type="ARBA" id="ARBA00004906"/>
    </source>
</evidence>
<evidence type="ECO:0000256" key="12">
    <source>
        <dbReference type="PROSITE-ProRule" id="PRU00175"/>
    </source>
</evidence>
<evidence type="ECO:0000256" key="7">
    <source>
        <dbReference type="ARBA" id="ARBA00022786"/>
    </source>
</evidence>
<dbReference type="InterPro" id="IPR045134">
    <property type="entry name" value="UHRF1/2-like"/>
</dbReference>
<dbReference type="GO" id="GO:0003677">
    <property type="term" value="F:DNA binding"/>
    <property type="evidence" value="ECO:0007669"/>
    <property type="project" value="UniProtKB-KW"/>
</dbReference>
<dbReference type="FunFam" id="3.30.40.10:FF:000472">
    <property type="entry name" value="E3 ubiquitin-protein ligase ORTHRUS 2"/>
    <property type="match status" value="1"/>
</dbReference>
<evidence type="ECO:0000256" key="8">
    <source>
        <dbReference type="ARBA" id="ARBA00022833"/>
    </source>
</evidence>
<dbReference type="SMART" id="SM00466">
    <property type="entry name" value="SRA"/>
    <property type="match status" value="1"/>
</dbReference>
<dbReference type="SMART" id="SM00249">
    <property type="entry name" value="PHD"/>
    <property type="match status" value="1"/>
</dbReference>
<dbReference type="PROSITE" id="PS01359">
    <property type="entry name" value="ZF_PHD_1"/>
    <property type="match status" value="1"/>
</dbReference>
<dbReference type="InterPro" id="IPR013083">
    <property type="entry name" value="Znf_RING/FYVE/PHD"/>
</dbReference>
<dbReference type="InterPro" id="IPR015947">
    <property type="entry name" value="PUA-like_sf"/>
</dbReference>
<dbReference type="Proteomes" id="UP000593568">
    <property type="component" value="Unassembled WGS sequence"/>
</dbReference>
<name>A0A7J9E511_9ROSI</name>
<dbReference type="InterPro" id="IPR003105">
    <property type="entry name" value="SRA_YDG"/>
</dbReference>
<evidence type="ECO:0000259" key="16">
    <source>
        <dbReference type="PROSITE" id="PS51015"/>
    </source>
</evidence>
<feature type="domain" description="RING-type" evidence="15">
    <location>
        <begin position="452"/>
        <end position="508"/>
    </location>
</feature>
<evidence type="ECO:0000256" key="11">
    <source>
        <dbReference type="ARBA" id="ARBA00023242"/>
    </source>
</evidence>
<evidence type="ECO:0000256" key="13">
    <source>
        <dbReference type="PROSITE-ProRule" id="PRU00358"/>
    </source>
</evidence>
<dbReference type="CDD" id="cd23138">
    <property type="entry name" value="RING-HC_ORTHRUS_rpt1"/>
    <property type="match status" value="1"/>
</dbReference>
<dbReference type="Pfam" id="PF00097">
    <property type="entry name" value="zf-C3HC4"/>
    <property type="match status" value="1"/>
</dbReference>
<comment type="caution">
    <text evidence="17">The sequence shown here is derived from an EMBL/GenBank/DDBJ whole genome shotgun (WGS) entry which is preliminary data.</text>
</comment>
<proteinExistence type="predicted"/>
<evidence type="ECO:0000313" key="18">
    <source>
        <dbReference type="Proteomes" id="UP000593568"/>
    </source>
</evidence>
<dbReference type="InterPro" id="IPR036987">
    <property type="entry name" value="SRA-YDG_sf"/>
</dbReference>
<keyword evidence="7" id="KW-0833">Ubl conjugation pathway</keyword>
<comment type="pathway">
    <text evidence="2">Protein modification; protein ubiquitination.</text>
</comment>
<dbReference type="SUPFAM" id="SSF57850">
    <property type="entry name" value="RING/U-box"/>
    <property type="match status" value="2"/>
</dbReference>
<feature type="compositionally biased region" description="Basic and acidic residues" evidence="14">
    <location>
        <begin position="560"/>
        <end position="577"/>
    </location>
</feature>
<dbReference type="PANTHER" id="PTHR14140:SF46">
    <property type="entry name" value="E3 UBIQUITIN-PROTEIN LIGASE ORTHRUS 1-RELATED"/>
    <property type="match status" value="1"/>
</dbReference>
<dbReference type="PROSITE" id="PS51015">
    <property type="entry name" value="YDG"/>
    <property type="match status" value="1"/>
</dbReference>
<evidence type="ECO:0000256" key="10">
    <source>
        <dbReference type="ARBA" id="ARBA00023125"/>
    </source>
</evidence>
<keyword evidence="18" id="KW-1185">Reference proteome</keyword>
<dbReference type="InterPro" id="IPR027370">
    <property type="entry name" value="Znf-RING_euk"/>
</dbReference>
<sequence length="605" mass="67022">MAHDSIQLPCGGDGACMRCKVTPPTEETLTCSICAAPWHVGCLASKPETLASTLQWHCPDCSGDPLLPPSVATDGSSSELFVAIKAIEADESLTEKEKARKRQELVSGRVEEDGGNGKGESSVLDVLDESLNCSFCMQLPDRPVTTPCGHNFCLKCFQKWIGQGKRTCAKCRSTVPPKMASQPRINSTLVSVIRMAKLSKSNAAAGPLKVFHFIHNQDRPDKAFTTERAQKAGKANAASGKIFVTVPPDHFGPITAENDPDRNQGVLVGECWEDRLECRQWGAHLPHVAGIAGQSNYGAQSVALSGGYEDDEDHGEWFLYTGRSHKEKRSSYAPEKGVRYDGVYRIEKCWRKVGIQGFKVCRYLFVRCDNEPAPWTSDEHGDRPRPLPAISELKKASDIFERKESPSWDFDEEGSRWKWKKSPPPSKKPANAADLEEGKRTRKAIRHSQFGCLICQQVMSLPVTTPCAHNFCKSCFEAAFTGKTAIRERNKGGRTLRSQKNILNCPSCPTDISDFLQDLQVNRELMDVIESLKQKSEENEEPAEEEPMNGLEESTDLGSSDEKTGKKTENVDPKEDLENALPNCEEERTSKRRKVDTAQVGDDDL</sequence>
<dbReference type="GO" id="GO:0016567">
    <property type="term" value="P:protein ubiquitination"/>
    <property type="evidence" value="ECO:0007669"/>
    <property type="project" value="UniProtKB-UniPathway"/>
</dbReference>
<keyword evidence="9" id="KW-0156">Chromatin regulator</keyword>
<dbReference type="GO" id="GO:0008270">
    <property type="term" value="F:zinc ion binding"/>
    <property type="evidence" value="ECO:0007669"/>
    <property type="project" value="UniProtKB-KW"/>
</dbReference>
<dbReference type="InterPro" id="IPR001841">
    <property type="entry name" value="Znf_RING"/>
</dbReference>
<feature type="domain" description="RING-type" evidence="15">
    <location>
        <begin position="133"/>
        <end position="172"/>
    </location>
</feature>
<feature type="compositionally biased region" description="Acidic residues" evidence="14">
    <location>
        <begin position="538"/>
        <end position="547"/>
    </location>
</feature>
<dbReference type="EC" id="2.3.2.27" evidence="3"/>
<keyword evidence="8" id="KW-0862">Zinc</keyword>